<dbReference type="Pfam" id="PF00071">
    <property type="entry name" value="Ras"/>
    <property type="match status" value="1"/>
</dbReference>
<dbReference type="STRING" id="29655.A0A0K9PEC6"/>
<gene>
    <name evidence="1" type="ORF">ZOSMA_293G00060</name>
</gene>
<dbReference type="SUPFAM" id="SSF52540">
    <property type="entry name" value="P-loop containing nucleoside triphosphate hydrolases"/>
    <property type="match status" value="1"/>
</dbReference>
<dbReference type="EMBL" id="LFYR01000964">
    <property type="protein sequence ID" value="KMZ66580.1"/>
    <property type="molecule type" value="Genomic_DNA"/>
</dbReference>
<dbReference type="GO" id="GO:0003924">
    <property type="term" value="F:GTPase activity"/>
    <property type="evidence" value="ECO:0007669"/>
    <property type="project" value="InterPro"/>
</dbReference>
<evidence type="ECO:0000313" key="2">
    <source>
        <dbReference type="Proteomes" id="UP000036987"/>
    </source>
</evidence>
<sequence>MRLYVGKSQLLARFSRNEFSLDSKATIGVEFQTCTIVIEPGDDATIVDIEGVSRKLAATLDTKEGDAQSEELEISVLGSDSLVEEEAGLTRTRSPRITKSLRWTVDIDMSRSG</sequence>
<protein>
    <submittedName>
        <fullName evidence="1">Uncharacterized protein</fullName>
    </submittedName>
</protein>
<accession>A0A0K9PEC6</accession>
<reference evidence="2" key="1">
    <citation type="journal article" date="2016" name="Nature">
        <title>The genome of the seagrass Zostera marina reveals angiosperm adaptation to the sea.</title>
        <authorList>
            <person name="Olsen J.L."/>
            <person name="Rouze P."/>
            <person name="Verhelst B."/>
            <person name="Lin Y.-C."/>
            <person name="Bayer T."/>
            <person name="Collen J."/>
            <person name="Dattolo E."/>
            <person name="De Paoli E."/>
            <person name="Dittami S."/>
            <person name="Maumus F."/>
            <person name="Michel G."/>
            <person name="Kersting A."/>
            <person name="Lauritano C."/>
            <person name="Lohaus R."/>
            <person name="Toepel M."/>
            <person name="Tonon T."/>
            <person name="Vanneste K."/>
            <person name="Amirebrahimi M."/>
            <person name="Brakel J."/>
            <person name="Bostroem C."/>
            <person name="Chovatia M."/>
            <person name="Grimwood J."/>
            <person name="Jenkins J.W."/>
            <person name="Jueterbock A."/>
            <person name="Mraz A."/>
            <person name="Stam W.T."/>
            <person name="Tice H."/>
            <person name="Bornberg-Bauer E."/>
            <person name="Green P.J."/>
            <person name="Pearson G.A."/>
            <person name="Procaccini G."/>
            <person name="Duarte C.M."/>
            <person name="Schmutz J."/>
            <person name="Reusch T.B.H."/>
            <person name="Van de Peer Y."/>
        </authorList>
    </citation>
    <scope>NUCLEOTIDE SEQUENCE [LARGE SCALE GENOMIC DNA]</scope>
    <source>
        <strain evidence="2">cv. Finnish</strain>
    </source>
</reference>
<keyword evidence="2" id="KW-1185">Reference proteome</keyword>
<dbReference type="Proteomes" id="UP000036987">
    <property type="component" value="Unassembled WGS sequence"/>
</dbReference>
<dbReference type="AlphaFoldDB" id="A0A0K9PEC6"/>
<organism evidence="1 2">
    <name type="scientific">Zostera marina</name>
    <name type="common">Eelgrass</name>
    <dbReference type="NCBI Taxonomy" id="29655"/>
    <lineage>
        <taxon>Eukaryota</taxon>
        <taxon>Viridiplantae</taxon>
        <taxon>Streptophyta</taxon>
        <taxon>Embryophyta</taxon>
        <taxon>Tracheophyta</taxon>
        <taxon>Spermatophyta</taxon>
        <taxon>Magnoliopsida</taxon>
        <taxon>Liliopsida</taxon>
        <taxon>Zosteraceae</taxon>
        <taxon>Zostera</taxon>
    </lineage>
</organism>
<dbReference type="Gene3D" id="3.40.50.300">
    <property type="entry name" value="P-loop containing nucleotide triphosphate hydrolases"/>
    <property type="match status" value="1"/>
</dbReference>
<dbReference type="InterPro" id="IPR027417">
    <property type="entry name" value="P-loop_NTPase"/>
</dbReference>
<name>A0A0K9PEC6_ZOSMR</name>
<evidence type="ECO:0000313" key="1">
    <source>
        <dbReference type="EMBL" id="KMZ66580.1"/>
    </source>
</evidence>
<dbReference type="GO" id="GO:0005525">
    <property type="term" value="F:GTP binding"/>
    <property type="evidence" value="ECO:0007669"/>
    <property type="project" value="InterPro"/>
</dbReference>
<dbReference type="OrthoDB" id="9989112at2759"/>
<proteinExistence type="predicted"/>
<dbReference type="InterPro" id="IPR001806">
    <property type="entry name" value="Small_GTPase"/>
</dbReference>
<comment type="caution">
    <text evidence="1">The sequence shown here is derived from an EMBL/GenBank/DDBJ whole genome shotgun (WGS) entry which is preliminary data.</text>
</comment>